<reference evidence="2" key="1">
    <citation type="submission" date="2022-11" db="UniProtKB">
        <authorList>
            <consortium name="WormBaseParasite"/>
        </authorList>
    </citation>
    <scope>IDENTIFICATION</scope>
</reference>
<dbReference type="AlphaFoldDB" id="A0A915JPP0"/>
<accession>A0A915JPP0</accession>
<dbReference type="WBParaSite" id="nRc.2.0.1.t28063-RA">
    <property type="protein sequence ID" value="nRc.2.0.1.t28063-RA"/>
    <property type="gene ID" value="nRc.2.0.1.g28063"/>
</dbReference>
<keyword evidence="1" id="KW-1185">Reference proteome</keyword>
<protein>
    <submittedName>
        <fullName evidence="2">Uncharacterized protein</fullName>
    </submittedName>
</protein>
<name>A0A915JPP0_ROMCU</name>
<sequence>MAIALYGAELRGQLYFAVQCRTNPKHLEIRQSYSPLAEALPSVAALGANFVAAGGGAGRTKGT</sequence>
<proteinExistence type="predicted"/>
<organism evidence="1 2">
    <name type="scientific">Romanomermis culicivorax</name>
    <name type="common">Nematode worm</name>
    <dbReference type="NCBI Taxonomy" id="13658"/>
    <lineage>
        <taxon>Eukaryota</taxon>
        <taxon>Metazoa</taxon>
        <taxon>Ecdysozoa</taxon>
        <taxon>Nematoda</taxon>
        <taxon>Enoplea</taxon>
        <taxon>Dorylaimia</taxon>
        <taxon>Mermithida</taxon>
        <taxon>Mermithoidea</taxon>
        <taxon>Mermithidae</taxon>
        <taxon>Romanomermis</taxon>
    </lineage>
</organism>
<dbReference type="Proteomes" id="UP000887565">
    <property type="component" value="Unplaced"/>
</dbReference>
<evidence type="ECO:0000313" key="1">
    <source>
        <dbReference type="Proteomes" id="UP000887565"/>
    </source>
</evidence>
<evidence type="ECO:0000313" key="2">
    <source>
        <dbReference type="WBParaSite" id="nRc.2.0.1.t28063-RA"/>
    </source>
</evidence>